<feature type="domain" description="Sulfotransferase" evidence="17">
    <location>
        <begin position="29"/>
        <end position="265"/>
    </location>
</feature>
<evidence type="ECO:0000256" key="11">
    <source>
        <dbReference type="ARBA" id="ARBA00066719"/>
    </source>
</evidence>
<evidence type="ECO:0000256" key="5">
    <source>
        <dbReference type="ARBA" id="ARBA00022989"/>
    </source>
</evidence>
<evidence type="ECO:0000256" key="14">
    <source>
        <dbReference type="PIRSR" id="PIRSR637359-1"/>
    </source>
</evidence>
<dbReference type="Proteomes" id="UP000326759">
    <property type="component" value="Unassembled WGS sequence"/>
</dbReference>
<dbReference type="PANTHER" id="PTHR10605:SF65">
    <property type="entry name" value="GH20068P"/>
    <property type="match status" value="1"/>
</dbReference>
<evidence type="ECO:0000256" key="7">
    <source>
        <dbReference type="ARBA" id="ARBA00023136"/>
    </source>
</evidence>
<dbReference type="InterPro" id="IPR037359">
    <property type="entry name" value="NST/OST"/>
</dbReference>
<dbReference type="EC" id="2.8.2.23" evidence="11"/>
<dbReference type="EMBL" id="SEYY01020138">
    <property type="protein sequence ID" value="KAB7497562.1"/>
    <property type="molecule type" value="Genomic_DNA"/>
</dbReference>
<keyword evidence="9" id="KW-0325">Glycoprotein</keyword>
<evidence type="ECO:0000313" key="18">
    <source>
        <dbReference type="EMBL" id="KAB7497562.1"/>
    </source>
</evidence>
<dbReference type="Pfam" id="PF00685">
    <property type="entry name" value="Sulfotransfer_1"/>
    <property type="match status" value="1"/>
</dbReference>
<organism evidence="18 19">
    <name type="scientific">Armadillidium nasatum</name>
    <dbReference type="NCBI Taxonomy" id="96803"/>
    <lineage>
        <taxon>Eukaryota</taxon>
        <taxon>Metazoa</taxon>
        <taxon>Ecdysozoa</taxon>
        <taxon>Arthropoda</taxon>
        <taxon>Crustacea</taxon>
        <taxon>Multicrustacea</taxon>
        <taxon>Malacostraca</taxon>
        <taxon>Eumalacostraca</taxon>
        <taxon>Peracarida</taxon>
        <taxon>Isopoda</taxon>
        <taxon>Oniscidea</taxon>
        <taxon>Crinocheta</taxon>
        <taxon>Armadillidiidae</taxon>
        <taxon>Armadillidium</taxon>
    </lineage>
</organism>
<evidence type="ECO:0000256" key="3">
    <source>
        <dbReference type="ARBA" id="ARBA00022692"/>
    </source>
</evidence>
<dbReference type="AlphaFoldDB" id="A0A5N5SU65"/>
<feature type="binding site" evidence="15">
    <location>
        <position position="121"/>
    </location>
    <ligand>
        <name>3'-phosphoadenylyl sulfate</name>
        <dbReference type="ChEBI" id="CHEBI:58339"/>
    </ligand>
</feature>
<feature type="disulfide bond" evidence="16">
    <location>
        <begin position="231"/>
        <end position="240"/>
    </location>
</feature>
<feature type="binding site" evidence="15">
    <location>
        <begin position="245"/>
        <end position="249"/>
    </location>
    <ligand>
        <name>3'-phosphoadenylyl sulfate</name>
        <dbReference type="ChEBI" id="CHEBI:58339"/>
    </ligand>
</feature>
<evidence type="ECO:0000256" key="10">
    <source>
        <dbReference type="ARBA" id="ARBA00052516"/>
    </source>
</evidence>
<evidence type="ECO:0000256" key="8">
    <source>
        <dbReference type="ARBA" id="ARBA00023157"/>
    </source>
</evidence>
<evidence type="ECO:0000256" key="6">
    <source>
        <dbReference type="ARBA" id="ARBA00023034"/>
    </source>
</evidence>
<evidence type="ECO:0000256" key="15">
    <source>
        <dbReference type="PIRSR" id="PIRSR637359-2"/>
    </source>
</evidence>
<comment type="subcellular location">
    <subcellularLocation>
        <location evidence="1">Golgi apparatus membrane</location>
        <topology evidence="1">Single-pass type II membrane protein</topology>
    </subcellularLocation>
</comment>
<evidence type="ECO:0000256" key="16">
    <source>
        <dbReference type="PIRSR" id="PIRSR637359-3"/>
    </source>
</evidence>
<evidence type="ECO:0000256" key="9">
    <source>
        <dbReference type="ARBA" id="ARBA00023180"/>
    </source>
</evidence>
<evidence type="ECO:0000256" key="2">
    <source>
        <dbReference type="ARBA" id="ARBA00022679"/>
    </source>
</evidence>
<reference evidence="18 19" key="1">
    <citation type="journal article" date="2019" name="PLoS Biol.">
        <title>Sex chromosomes control vertical transmission of feminizing Wolbachia symbionts in an isopod.</title>
        <authorList>
            <person name="Becking T."/>
            <person name="Chebbi M.A."/>
            <person name="Giraud I."/>
            <person name="Moumen B."/>
            <person name="Laverre T."/>
            <person name="Caubet Y."/>
            <person name="Peccoud J."/>
            <person name="Gilbert C."/>
            <person name="Cordaux R."/>
        </authorList>
    </citation>
    <scope>NUCLEOTIDE SEQUENCE [LARGE SCALE GENOMIC DNA]</scope>
    <source>
        <strain evidence="18">ANa2</strain>
        <tissue evidence="18">Whole body excluding digestive tract and cuticle</tissue>
    </source>
</reference>
<dbReference type="GO" id="GO:0000139">
    <property type="term" value="C:Golgi membrane"/>
    <property type="evidence" value="ECO:0007669"/>
    <property type="project" value="UniProtKB-SubCell"/>
</dbReference>
<evidence type="ECO:0000259" key="17">
    <source>
        <dbReference type="Pfam" id="PF00685"/>
    </source>
</evidence>
<keyword evidence="8 16" id="KW-1015">Disulfide bond</keyword>
<dbReference type="PANTHER" id="PTHR10605">
    <property type="entry name" value="HEPARAN SULFATE SULFOTRANSFERASE"/>
    <property type="match status" value="1"/>
</dbReference>
<keyword evidence="6" id="KW-0333">Golgi apparatus</keyword>
<keyword evidence="2 18" id="KW-0808">Transferase</keyword>
<evidence type="ECO:0000256" key="13">
    <source>
        <dbReference type="ARBA" id="ARBA00077477"/>
    </source>
</evidence>
<comment type="catalytic activity">
    <reaction evidence="10">
        <text>alpha-D-glucosaminyl-[heparan sulfate](n) + 3'-phosphoadenylyl sulfate = 3-sulfo-alpha-D-glucosaminyl-[heparan sulfate](n) + adenosine 3',5'-bisphosphate + H(+)</text>
        <dbReference type="Rhea" id="RHEA:15461"/>
        <dbReference type="Rhea" id="RHEA-COMP:9830"/>
        <dbReference type="Rhea" id="RHEA-COMP:9831"/>
        <dbReference type="ChEBI" id="CHEBI:15378"/>
        <dbReference type="ChEBI" id="CHEBI:58339"/>
        <dbReference type="ChEBI" id="CHEBI:58343"/>
        <dbReference type="ChEBI" id="CHEBI:58388"/>
        <dbReference type="ChEBI" id="CHEBI:70975"/>
        <dbReference type="EC" id="2.8.2.23"/>
    </reaction>
</comment>
<keyword evidence="19" id="KW-1185">Reference proteome</keyword>
<dbReference type="GO" id="GO:0008467">
    <property type="term" value="F:[heparan sulfate]-glucosamine 3-sulfotransferase activity"/>
    <property type="evidence" value="ECO:0007669"/>
    <property type="project" value="UniProtKB-EC"/>
</dbReference>
<dbReference type="InterPro" id="IPR000863">
    <property type="entry name" value="Sulfotransferase_dom"/>
</dbReference>
<protein>
    <recommendedName>
        <fullName evidence="12">Heparan sulfate glucosamine 3-O-sulfotransferase 5</fullName>
        <ecNumber evidence="11">2.8.2.23</ecNumber>
    </recommendedName>
    <alternativeName>
        <fullName evidence="13">Heparan sulfate D-glucosaminyl 3-O-sulfotransferase 5</fullName>
    </alternativeName>
</protein>
<dbReference type="SUPFAM" id="SSF52540">
    <property type="entry name" value="P-loop containing nucleoside triphosphate hydrolases"/>
    <property type="match status" value="1"/>
</dbReference>
<keyword evidence="3" id="KW-0812">Transmembrane</keyword>
<keyword evidence="5" id="KW-1133">Transmembrane helix</keyword>
<keyword evidence="4" id="KW-0735">Signal-anchor</keyword>
<dbReference type="Gene3D" id="3.40.50.300">
    <property type="entry name" value="P-loop containing nucleotide triphosphate hydrolases"/>
    <property type="match status" value="1"/>
</dbReference>
<evidence type="ECO:0000313" key="19">
    <source>
        <dbReference type="Proteomes" id="UP000326759"/>
    </source>
</evidence>
<proteinExistence type="predicted"/>
<feature type="active site" description="For sulfotransferase activity" evidence="14">
    <location>
        <position position="38"/>
    </location>
</feature>
<feature type="binding site" evidence="15">
    <location>
        <position position="230"/>
    </location>
    <ligand>
        <name>3'-phosphoadenylyl sulfate</name>
        <dbReference type="ChEBI" id="CHEBI:58339"/>
    </ligand>
</feature>
<dbReference type="InterPro" id="IPR027417">
    <property type="entry name" value="P-loop_NTPase"/>
</dbReference>
<evidence type="ECO:0000256" key="1">
    <source>
        <dbReference type="ARBA" id="ARBA00004323"/>
    </source>
</evidence>
<sequence>PTEKILHHSTTELYNKKRIKFRGTQRRLPQTVIVGVRKCGTRALLEMLALHSYVVKKSEEMHFFDDDDIYENGLEWYRKKMPYSFDNQVTIEKTPSYFISREAPARIKEMNESVRLLVIVREPTTRVISDYAQILDSKKLRGKPYIPFEKRVLNEVGEINENYIAIKISQYFVHMVRWLRVFSLEQILVVDGEQLVRDPFPELKKVEKFLKLPSRFTPWNFYFNETKGFYCFRNENRQKCLPPSKGRKHPEIDPQLVSKLRRYFAPFNDHFYELIGQNFSWLTS</sequence>
<evidence type="ECO:0000256" key="4">
    <source>
        <dbReference type="ARBA" id="ARBA00022968"/>
    </source>
</evidence>
<evidence type="ECO:0000256" key="12">
    <source>
        <dbReference type="ARBA" id="ARBA00071906"/>
    </source>
</evidence>
<keyword evidence="7" id="KW-0472">Membrane</keyword>
<accession>A0A5N5SU65</accession>
<name>A0A5N5SU65_9CRUS</name>
<dbReference type="FunFam" id="3.40.50.300:FF:000603">
    <property type="entry name" value="Sulfotransferase"/>
    <property type="match status" value="1"/>
</dbReference>
<dbReference type="OrthoDB" id="411451at2759"/>
<feature type="non-terminal residue" evidence="18">
    <location>
        <position position="1"/>
    </location>
</feature>
<feature type="binding site" evidence="15">
    <location>
        <begin position="38"/>
        <end position="42"/>
    </location>
    <ligand>
        <name>3'-phosphoadenylyl sulfate</name>
        <dbReference type="ChEBI" id="CHEBI:58339"/>
    </ligand>
</feature>
<comment type="caution">
    <text evidence="18">The sequence shown here is derived from an EMBL/GenBank/DDBJ whole genome shotgun (WGS) entry which is preliminary data.</text>
</comment>
<feature type="binding site" evidence="15">
    <location>
        <position position="129"/>
    </location>
    <ligand>
        <name>3'-phosphoadenylyl sulfate</name>
        <dbReference type="ChEBI" id="CHEBI:58339"/>
    </ligand>
</feature>
<gene>
    <name evidence="18" type="primary">HS3ST5</name>
    <name evidence="18" type="ORF">Anas_02386</name>
</gene>